<dbReference type="AlphaFoldDB" id="A0A6I6FDZ7"/>
<evidence type="ECO:0000313" key="3">
    <source>
        <dbReference type="Proteomes" id="UP000422572"/>
    </source>
</evidence>
<dbReference type="EMBL" id="CP034279">
    <property type="protein sequence ID" value="QGV77305.1"/>
    <property type="molecule type" value="Genomic_DNA"/>
</dbReference>
<proteinExistence type="predicted"/>
<name>A0A6I6FDZ7_9ACTN</name>
<dbReference type="KEGG" id="sfic:EIZ62_02820"/>
<dbReference type="Proteomes" id="UP000422572">
    <property type="component" value="Chromosome"/>
</dbReference>
<sequence>MAAEMGRKSRNAARACFESPVWPGTPGTHPRGVVGRRRSPLRSPTSALRSHAPDAPGPALRADDATFETRPSSSP</sequence>
<evidence type="ECO:0000256" key="1">
    <source>
        <dbReference type="SAM" id="MobiDB-lite"/>
    </source>
</evidence>
<gene>
    <name evidence="2" type="ORF">EIZ62_02820</name>
</gene>
<reference evidence="2 3" key="1">
    <citation type="submission" date="2018-12" db="EMBL/GenBank/DDBJ databases">
        <title>Complete genome sequence of Streptomyces ficellus NRRL8067, the producer of ficellomycin, feldamycin and nojirimycin.</title>
        <authorList>
            <person name="Zhang H."/>
            <person name="Yue R."/>
            <person name="Liu Y."/>
            <person name="Li M."/>
            <person name="Mu H."/>
            <person name="Zhang J."/>
        </authorList>
    </citation>
    <scope>NUCLEOTIDE SEQUENCE [LARGE SCALE GENOMIC DNA]</scope>
    <source>
        <strain evidence="2 3">NRRL 8067</strain>
    </source>
</reference>
<accession>A0A6I6FDZ7</accession>
<organism evidence="2 3">
    <name type="scientific">Streptomyces ficellus</name>
    <dbReference type="NCBI Taxonomy" id="1977088"/>
    <lineage>
        <taxon>Bacteria</taxon>
        <taxon>Bacillati</taxon>
        <taxon>Actinomycetota</taxon>
        <taxon>Actinomycetes</taxon>
        <taxon>Kitasatosporales</taxon>
        <taxon>Streptomycetaceae</taxon>
        <taxon>Streptomyces</taxon>
    </lineage>
</organism>
<feature type="region of interest" description="Disordered" evidence="1">
    <location>
        <begin position="1"/>
        <end position="75"/>
    </location>
</feature>
<evidence type="ECO:0000313" key="2">
    <source>
        <dbReference type="EMBL" id="QGV77305.1"/>
    </source>
</evidence>
<keyword evidence="3" id="KW-1185">Reference proteome</keyword>
<protein>
    <submittedName>
        <fullName evidence="2">Uncharacterized protein</fullName>
    </submittedName>
</protein>